<proteinExistence type="predicted"/>
<dbReference type="InParanoid" id="J9BI24"/>
<feature type="region of interest" description="Disordered" evidence="1">
    <location>
        <begin position="1"/>
        <end position="38"/>
    </location>
</feature>
<dbReference type="AlphaFoldDB" id="J9BI24"/>
<protein>
    <submittedName>
        <fullName evidence="2">Uncharacterized protein</fullName>
    </submittedName>
</protein>
<sequence length="85" mass="9088">MSSITARDTSVERDIEKGGGIGIKGQQRTNGRNEGSIPSLLPLHSGALGLPVRVSVVVTSALNAEKRRIELVLDQRRLTDLVKGV</sequence>
<dbReference type="EMBL" id="UYWW01012172">
    <property type="protein sequence ID" value="VDM19260.1"/>
    <property type="molecule type" value="Genomic_DNA"/>
</dbReference>
<reference evidence="4" key="2">
    <citation type="submission" date="2012-08" db="EMBL/GenBank/DDBJ databases">
        <title>The Genome Sequence of Wuchereria bancrofti.</title>
        <authorList>
            <person name="Nutman T.B."/>
            <person name="Fink D.L."/>
            <person name="Russ C."/>
            <person name="Young S."/>
            <person name="Zeng Q."/>
            <person name="Koehrsen M."/>
            <person name="Alvarado L."/>
            <person name="Berlin A."/>
            <person name="Chapman S.B."/>
            <person name="Chen Z."/>
            <person name="Freedman E."/>
            <person name="Gellesch M."/>
            <person name="Goldberg J."/>
            <person name="Griggs A."/>
            <person name="Gujja S."/>
            <person name="Heilman E.R."/>
            <person name="Heiman D."/>
            <person name="Hepburn T."/>
            <person name="Howarth C."/>
            <person name="Jen D."/>
            <person name="Larson L."/>
            <person name="Lewis B."/>
            <person name="Mehta T."/>
            <person name="Park D."/>
            <person name="Pearson M."/>
            <person name="Roberts A."/>
            <person name="Saif S."/>
            <person name="Shea T."/>
            <person name="Shenoy N."/>
            <person name="Sisk P."/>
            <person name="Stolte C."/>
            <person name="Sykes S."/>
            <person name="Walk T."/>
            <person name="White J."/>
            <person name="Yandava C."/>
            <person name="Haas B."/>
            <person name="Henn M.R."/>
            <person name="Nusbaum C."/>
            <person name="Birren B."/>
        </authorList>
    </citation>
    <scope>NUCLEOTIDE SEQUENCE [LARGE SCALE GENOMIC DNA]</scope>
    <source>
        <strain evidence="4">NA</strain>
    </source>
</reference>
<dbReference type="Proteomes" id="UP000004810">
    <property type="component" value="Unassembled WGS sequence"/>
</dbReference>
<keyword evidence="5" id="KW-1185">Reference proteome</keyword>
<evidence type="ECO:0000313" key="5">
    <source>
        <dbReference type="Proteomes" id="UP000270924"/>
    </source>
</evidence>
<evidence type="ECO:0000313" key="2">
    <source>
        <dbReference type="EMBL" id="EJW87010.1"/>
    </source>
</evidence>
<name>J9BI24_WUCBA</name>
<reference evidence="3 5" key="3">
    <citation type="submission" date="2018-11" db="EMBL/GenBank/DDBJ databases">
        <authorList>
            <consortium name="Pathogen Informatics"/>
        </authorList>
    </citation>
    <scope>NUCLEOTIDE SEQUENCE [LARGE SCALE GENOMIC DNA]</scope>
</reference>
<organism evidence="2 4">
    <name type="scientific">Wuchereria bancrofti</name>
    <dbReference type="NCBI Taxonomy" id="6293"/>
    <lineage>
        <taxon>Eukaryota</taxon>
        <taxon>Metazoa</taxon>
        <taxon>Ecdysozoa</taxon>
        <taxon>Nematoda</taxon>
        <taxon>Chromadorea</taxon>
        <taxon>Rhabditida</taxon>
        <taxon>Spirurina</taxon>
        <taxon>Spiruromorpha</taxon>
        <taxon>Filarioidea</taxon>
        <taxon>Onchocercidae</taxon>
        <taxon>Wuchereria</taxon>
    </lineage>
</organism>
<reference evidence="2" key="1">
    <citation type="submission" date="2012-08" db="EMBL/GenBank/DDBJ databases">
        <title>The Genome Sequence of Wuchereria bancrofti.</title>
        <authorList>
            <consortium name="The Broad Institute Genome Sequencing Platform"/>
            <consortium name="Broad Institute Genome Sequencing Center for Infectious Disease"/>
            <person name="Nutman T.B."/>
            <person name="Fink D.L."/>
            <person name="Russ C."/>
            <person name="Young S."/>
            <person name="Zeng Q."/>
            <person name="Koehrsen M."/>
            <person name="Alvarado L."/>
            <person name="Berlin A."/>
            <person name="Borenstein D."/>
            <person name="Chapman S.B."/>
            <person name="Chen Z."/>
            <person name="Engels R."/>
            <person name="Freedman E."/>
            <person name="Gellesch M."/>
            <person name="Goldberg J."/>
            <person name="Griggs A."/>
            <person name="Gujja S."/>
            <person name="Heilman E.R."/>
            <person name="Heiman D."/>
            <person name="Hepburn T."/>
            <person name="Howarth C."/>
            <person name="Jen D."/>
            <person name="Larson L."/>
            <person name="Lewis B."/>
            <person name="Mehta T."/>
            <person name="Park D."/>
            <person name="Pearson M."/>
            <person name="Richards J."/>
            <person name="Roberts A."/>
            <person name="Saif S."/>
            <person name="Shea T."/>
            <person name="Shenoy N."/>
            <person name="Sisk P."/>
            <person name="Stolte C."/>
            <person name="Sykes S."/>
            <person name="Walk T."/>
            <person name="White J."/>
            <person name="Yandava C."/>
            <person name="Haas B."/>
            <person name="Henn M.R."/>
            <person name="Nusbaum C."/>
            <person name="Birren B."/>
        </authorList>
    </citation>
    <scope>NUCLEOTIDE SEQUENCE</scope>
</reference>
<evidence type="ECO:0000256" key="1">
    <source>
        <dbReference type="SAM" id="MobiDB-lite"/>
    </source>
</evidence>
<evidence type="ECO:0000313" key="4">
    <source>
        <dbReference type="Proteomes" id="UP000004810"/>
    </source>
</evidence>
<accession>J9BI24</accession>
<dbReference type="EMBL" id="ADBV01000527">
    <property type="protein sequence ID" value="EJW87010.1"/>
    <property type="molecule type" value="Genomic_DNA"/>
</dbReference>
<dbReference type="Proteomes" id="UP000270924">
    <property type="component" value="Unassembled WGS sequence"/>
</dbReference>
<gene>
    <name evidence="3" type="ORF">WBA_LOCUS10431</name>
    <name evidence="2" type="ORF">WUBG_02080</name>
</gene>
<evidence type="ECO:0000313" key="3">
    <source>
        <dbReference type="EMBL" id="VDM19260.1"/>
    </source>
</evidence>